<dbReference type="InterPro" id="IPR016181">
    <property type="entry name" value="Acyl_CoA_acyltransferase"/>
</dbReference>
<proteinExistence type="predicted"/>
<dbReference type="InterPro" id="IPR000182">
    <property type="entry name" value="GNAT_dom"/>
</dbReference>
<evidence type="ECO:0000259" key="1">
    <source>
        <dbReference type="Pfam" id="PF00583"/>
    </source>
</evidence>
<dbReference type="AlphaFoldDB" id="A0A0Q0FZL6"/>
<organism evidence="2 3">
    <name type="scientific">Pseudomonas amygdali pv. ulmi</name>
    <dbReference type="NCBI Taxonomy" id="251720"/>
    <lineage>
        <taxon>Bacteria</taxon>
        <taxon>Pseudomonadati</taxon>
        <taxon>Pseudomonadota</taxon>
        <taxon>Gammaproteobacteria</taxon>
        <taxon>Pseudomonadales</taxon>
        <taxon>Pseudomonadaceae</taxon>
        <taxon>Pseudomonas</taxon>
        <taxon>Pseudomonas amygdali</taxon>
    </lineage>
</organism>
<name>A0A0Q0FZL6_PSEA0</name>
<feature type="domain" description="N-acetyltransferase" evidence="1">
    <location>
        <begin position="20"/>
        <end position="130"/>
    </location>
</feature>
<comment type="caution">
    <text evidence="2">The sequence shown here is derived from an EMBL/GenBank/DDBJ whole genome shotgun (WGS) entry which is preliminary data.</text>
</comment>
<dbReference type="SUPFAM" id="SSF55729">
    <property type="entry name" value="Acyl-CoA N-acyltransferases (Nat)"/>
    <property type="match status" value="1"/>
</dbReference>
<evidence type="ECO:0000313" key="3">
    <source>
        <dbReference type="Proteomes" id="UP000050266"/>
    </source>
</evidence>
<dbReference type="Pfam" id="PF00583">
    <property type="entry name" value="Acetyltransf_1"/>
    <property type="match status" value="1"/>
</dbReference>
<evidence type="ECO:0000313" key="2">
    <source>
        <dbReference type="EMBL" id="KPZ05882.1"/>
    </source>
</evidence>
<dbReference type="RefSeq" id="WP_057434274.1">
    <property type="nucleotide sequence ID" value="NZ_LIHQ01000249.1"/>
</dbReference>
<dbReference type="Proteomes" id="UP000050266">
    <property type="component" value="Unassembled WGS sequence"/>
</dbReference>
<dbReference type="Gene3D" id="3.40.630.30">
    <property type="match status" value="1"/>
</dbReference>
<gene>
    <name evidence="2" type="ORF">ALO41_01614</name>
</gene>
<reference evidence="2 3" key="1">
    <citation type="submission" date="2015-09" db="EMBL/GenBank/DDBJ databases">
        <title>Genome announcement of multiple Pseudomonas syringae strains.</title>
        <authorList>
            <person name="Thakur S."/>
            <person name="Wang P.W."/>
            <person name="Gong Y."/>
            <person name="Weir B.S."/>
            <person name="Guttman D.S."/>
        </authorList>
    </citation>
    <scope>NUCLEOTIDE SEQUENCE [LARGE SCALE GENOMIC DNA]</scope>
    <source>
        <strain evidence="2 3">ICMP3962</strain>
    </source>
</reference>
<dbReference type="PATRIC" id="fig|251720.4.peg.2166"/>
<sequence>MELIQKKFKFVNLQDPFFASLINDYQEFTKWFAKKADDQAYVFEDEEGNVNGFLYLKPENGKLEDVIPPLPNKKRLKVGTMKINARGTKLGERFLKKIFDHALHHDVSEIYVTVFPNHEILISLFEKYGFSKAAEKHTENGVEHVLIKDLTQLQESLMRSYPLVNLENRNFYLLSINPQWHTRLLPDSILNNEDADIIEDISHANSIHKVYLAAMNGLENLRPGDVLVIYRTSDGAGHAHYRSVATSIGVVEEYRSIHSFASRAEFMKYCQPYSVFSDAELEYFWDKKKFPHVFRFTYNAALKRRVTRGEMIEQYGLDPNSYWGFMPLTRNQFLSIAQAGQIDESIIIN</sequence>
<dbReference type="GO" id="GO:0016747">
    <property type="term" value="F:acyltransferase activity, transferring groups other than amino-acyl groups"/>
    <property type="evidence" value="ECO:0007669"/>
    <property type="project" value="InterPro"/>
</dbReference>
<dbReference type="OrthoDB" id="9773249at2"/>
<accession>A0A0Q0FZL6</accession>
<protein>
    <recommendedName>
        <fullName evidence="1">N-acetyltransferase domain-containing protein</fullName>
    </recommendedName>
</protein>
<dbReference type="EMBL" id="LJRQ01000430">
    <property type="protein sequence ID" value="KPZ05882.1"/>
    <property type="molecule type" value="Genomic_DNA"/>
</dbReference>